<sequence>MRASSFFPALLVTVAAAKAVAINLSPRQLSKRQTTEVCTDLTISSNNGDRKVVLVIDSSGSMLDYDPDDLRLAAARSLNDFLISNGEAGGERKADQVAVVGFDSSSYTVFPPGDPGNPAADEAISGIIADGGTYIASGVYEAIDHINAMPGDTKDRSAIVVFTDGSDSDTAELVSAINEATGLGIRVSFGYLDSGSSQPDEVLLALRQSKGVYATIAFAAGSQNFVNYVLLNGLTYQDNPQGAGDRLLAGLATTQFIDGSGTVALKYNAAQGERVNFTIVSFTGDRLNVEAKMGSQTLYASTRATSSRQFFDITAPGSGQLDVFVTSPDSPTD</sequence>
<keyword evidence="4" id="KW-1185">Reference proteome</keyword>
<dbReference type="Proteomes" id="UP001302812">
    <property type="component" value="Unassembled WGS sequence"/>
</dbReference>
<dbReference type="CDD" id="cd00198">
    <property type="entry name" value="vWFA"/>
    <property type="match status" value="1"/>
</dbReference>
<protein>
    <recommendedName>
        <fullName evidence="2">VWFA domain-containing protein</fullName>
    </recommendedName>
</protein>
<feature type="signal peptide" evidence="1">
    <location>
        <begin position="1"/>
        <end position="19"/>
    </location>
</feature>
<dbReference type="InterPro" id="IPR002035">
    <property type="entry name" value="VWF_A"/>
</dbReference>
<dbReference type="Gene3D" id="3.40.50.410">
    <property type="entry name" value="von Willebrand factor, type A domain"/>
    <property type="match status" value="1"/>
</dbReference>
<dbReference type="RefSeq" id="XP_064674336.1">
    <property type="nucleotide sequence ID" value="XM_064810866.1"/>
</dbReference>
<feature type="non-terminal residue" evidence="3">
    <location>
        <position position="333"/>
    </location>
</feature>
<dbReference type="SMART" id="SM00327">
    <property type="entry name" value="VWA"/>
    <property type="match status" value="1"/>
</dbReference>
<dbReference type="Pfam" id="PF13519">
    <property type="entry name" value="VWA_2"/>
    <property type="match status" value="1"/>
</dbReference>
<dbReference type="GeneID" id="89934991"/>
<organism evidence="3 4">
    <name type="scientific">Canariomyces notabilis</name>
    <dbReference type="NCBI Taxonomy" id="2074819"/>
    <lineage>
        <taxon>Eukaryota</taxon>
        <taxon>Fungi</taxon>
        <taxon>Dikarya</taxon>
        <taxon>Ascomycota</taxon>
        <taxon>Pezizomycotina</taxon>
        <taxon>Sordariomycetes</taxon>
        <taxon>Sordariomycetidae</taxon>
        <taxon>Sordariales</taxon>
        <taxon>Chaetomiaceae</taxon>
        <taxon>Canariomyces</taxon>
    </lineage>
</organism>
<reference evidence="3" key="2">
    <citation type="submission" date="2023-05" db="EMBL/GenBank/DDBJ databases">
        <authorList>
            <consortium name="Lawrence Berkeley National Laboratory"/>
            <person name="Steindorff A."/>
            <person name="Hensen N."/>
            <person name="Bonometti L."/>
            <person name="Westerberg I."/>
            <person name="Brannstrom I.O."/>
            <person name="Guillou S."/>
            <person name="Cros-Aarteil S."/>
            <person name="Calhoun S."/>
            <person name="Haridas S."/>
            <person name="Kuo A."/>
            <person name="Mondo S."/>
            <person name="Pangilinan J."/>
            <person name="Riley R."/>
            <person name="Labutti K."/>
            <person name="Andreopoulos B."/>
            <person name="Lipzen A."/>
            <person name="Chen C."/>
            <person name="Yanf M."/>
            <person name="Daum C."/>
            <person name="Ng V."/>
            <person name="Clum A."/>
            <person name="Ohm R."/>
            <person name="Martin F."/>
            <person name="Silar P."/>
            <person name="Natvig D."/>
            <person name="Lalanne C."/>
            <person name="Gautier V."/>
            <person name="Ament-Velasquez S.L."/>
            <person name="Kruys A."/>
            <person name="Hutchinson M.I."/>
            <person name="Powell A.J."/>
            <person name="Barry K."/>
            <person name="Miller A.N."/>
            <person name="Grigoriev I.V."/>
            <person name="Debuchy R."/>
            <person name="Gladieux P."/>
            <person name="Thoren M.H."/>
            <person name="Johannesson H."/>
        </authorList>
    </citation>
    <scope>NUCLEOTIDE SEQUENCE</scope>
    <source>
        <strain evidence="3">CBS 508.74</strain>
    </source>
</reference>
<feature type="domain" description="VWFA" evidence="2">
    <location>
        <begin position="51"/>
        <end position="187"/>
    </location>
</feature>
<evidence type="ECO:0000256" key="1">
    <source>
        <dbReference type="SAM" id="SignalP"/>
    </source>
</evidence>
<dbReference type="AlphaFoldDB" id="A0AAN6YWL3"/>
<gene>
    <name evidence="3" type="ORF">N656DRAFT_700388</name>
</gene>
<dbReference type="SUPFAM" id="SSF53300">
    <property type="entry name" value="vWA-like"/>
    <property type="match status" value="1"/>
</dbReference>
<reference evidence="3" key="1">
    <citation type="journal article" date="2023" name="Mol. Phylogenet. Evol.">
        <title>Genome-scale phylogeny and comparative genomics of the fungal order Sordariales.</title>
        <authorList>
            <person name="Hensen N."/>
            <person name="Bonometti L."/>
            <person name="Westerberg I."/>
            <person name="Brannstrom I.O."/>
            <person name="Guillou S."/>
            <person name="Cros-Aarteil S."/>
            <person name="Calhoun S."/>
            <person name="Haridas S."/>
            <person name="Kuo A."/>
            <person name="Mondo S."/>
            <person name="Pangilinan J."/>
            <person name="Riley R."/>
            <person name="LaButti K."/>
            <person name="Andreopoulos B."/>
            <person name="Lipzen A."/>
            <person name="Chen C."/>
            <person name="Yan M."/>
            <person name="Daum C."/>
            <person name="Ng V."/>
            <person name="Clum A."/>
            <person name="Steindorff A."/>
            <person name="Ohm R.A."/>
            <person name="Martin F."/>
            <person name="Silar P."/>
            <person name="Natvig D.O."/>
            <person name="Lalanne C."/>
            <person name="Gautier V."/>
            <person name="Ament-Velasquez S.L."/>
            <person name="Kruys A."/>
            <person name="Hutchinson M.I."/>
            <person name="Powell A.J."/>
            <person name="Barry K."/>
            <person name="Miller A.N."/>
            <person name="Grigoriev I.V."/>
            <person name="Debuchy R."/>
            <person name="Gladieux P."/>
            <person name="Hiltunen Thoren M."/>
            <person name="Johannesson H."/>
        </authorList>
    </citation>
    <scope>NUCLEOTIDE SEQUENCE</scope>
    <source>
        <strain evidence="3">CBS 508.74</strain>
    </source>
</reference>
<evidence type="ECO:0000313" key="4">
    <source>
        <dbReference type="Proteomes" id="UP001302812"/>
    </source>
</evidence>
<dbReference type="PROSITE" id="PS50234">
    <property type="entry name" value="VWFA"/>
    <property type="match status" value="1"/>
</dbReference>
<dbReference type="EMBL" id="MU853333">
    <property type="protein sequence ID" value="KAK4116766.1"/>
    <property type="molecule type" value="Genomic_DNA"/>
</dbReference>
<proteinExistence type="predicted"/>
<name>A0AAN6YWL3_9PEZI</name>
<evidence type="ECO:0000313" key="3">
    <source>
        <dbReference type="EMBL" id="KAK4116766.1"/>
    </source>
</evidence>
<comment type="caution">
    <text evidence="3">The sequence shown here is derived from an EMBL/GenBank/DDBJ whole genome shotgun (WGS) entry which is preliminary data.</text>
</comment>
<dbReference type="InterPro" id="IPR036465">
    <property type="entry name" value="vWFA_dom_sf"/>
</dbReference>
<keyword evidence="1" id="KW-0732">Signal</keyword>
<evidence type="ECO:0000259" key="2">
    <source>
        <dbReference type="PROSITE" id="PS50234"/>
    </source>
</evidence>
<feature type="chain" id="PRO_5043046810" description="VWFA domain-containing protein" evidence="1">
    <location>
        <begin position="20"/>
        <end position="333"/>
    </location>
</feature>
<accession>A0AAN6YWL3</accession>